<dbReference type="Proteomes" id="UP000483379">
    <property type="component" value="Unassembled WGS sequence"/>
</dbReference>
<reference evidence="2 3" key="1">
    <citation type="submission" date="2020-02" db="EMBL/GenBank/DDBJ databases">
        <title>Genome sequences of Thiorhodococcus mannitoliphagus and Thiorhodococcus minor, purple sulfur photosynthetic bacteria in the gammaproteobacterial family, Chromatiaceae.</title>
        <authorList>
            <person name="Aviles F.A."/>
            <person name="Meyer T.E."/>
            <person name="Kyndt J.A."/>
        </authorList>
    </citation>
    <scope>NUCLEOTIDE SEQUENCE [LARGE SCALE GENOMIC DNA]</scope>
    <source>
        <strain evidence="2 3">DSM 11518</strain>
    </source>
</reference>
<name>A0A6M0JX63_9GAMM</name>
<feature type="transmembrane region" description="Helical" evidence="1">
    <location>
        <begin position="1190"/>
        <end position="1211"/>
    </location>
</feature>
<dbReference type="EMBL" id="JAAIJQ010000022">
    <property type="protein sequence ID" value="NEV62100.1"/>
    <property type="molecule type" value="Genomic_DNA"/>
</dbReference>
<proteinExistence type="predicted"/>
<evidence type="ECO:0000313" key="2">
    <source>
        <dbReference type="EMBL" id="NEV62100.1"/>
    </source>
</evidence>
<keyword evidence="3" id="KW-1185">Reference proteome</keyword>
<protein>
    <submittedName>
        <fullName evidence="2">Uncharacterized protein</fullName>
    </submittedName>
</protein>
<evidence type="ECO:0000313" key="3">
    <source>
        <dbReference type="Proteomes" id="UP000483379"/>
    </source>
</evidence>
<organism evidence="2 3">
    <name type="scientific">Thiorhodococcus minor</name>
    <dbReference type="NCBI Taxonomy" id="57489"/>
    <lineage>
        <taxon>Bacteria</taxon>
        <taxon>Pseudomonadati</taxon>
        <taxon>Pseudomonadota</taxon>
        <taxon>Gammaproteobacteria</taxon>
        <taxon>Chromatiales</taxon>
        <taxon>Chromatiaceae</taxon>
        <taxon>Thiorhodococcus</taxon>
    </lineage>
</organism>
<feature type="transmembrane region" description="Helical" evidence="1">
    <location>
        <begin position="1232"/>
        <end position="1254"/>
    </location>
</feature>
<gene>
    <name evidence="2" type="ORF">G3446_09395</name>
</gene>
<accession>A0A6M0JX63</accession>
<feature type="transmembrane region" description="Helical" evidence="1">
    <location>
        <begin position="1300"/>
        <end position="1322"/>
    </location>
</feature>
<sequence>MAINAIIQGRKLQRAADAPVRMEVVSDTVEDWIASATAPVADQLHDRFVVLSDAAEAPNGPELLSVDVDDTKLVHYRSAPPPTDGKTYASTWLRAEHEVPRTHAERDDRIIQIKALQHDRERIAFIHYADAARERLVEPIIYDETADRWRPWQPEVDPDTGEIDGSIRNAITANAQMGIYRDRAGRPIVYGTGTNYASGRATLFALVRDAGTERWSAARAAFAGTDATRFQLLPAWDGNADVTIMKLDPDTVGFLQARIRWSDDAWAYRIEPLDSGWRTIDSSALPLFSDIAAAGAEGIHPLPEALGTAGFLFHVSHQLYLITGCDTAVPAVKRLTEPDSSGAVPAAPTGITSVALGWEHGIGSDGAARLYAREESGNLRLWTLELKPGAAPQAAPQCGGWICLGEGMYAIGCAARTRGGSELFVVNEGSDGAKIAFWAKGPSQTSWYAQQVDAATDDPQKVTRTIVHKSQIKLYDPDGAPLTQANGLRLYADCPCTVIVNGTAHRLAADPAHAVEVSTTGSGELEIMLEATDLSAPTLLVAPMDVDIADAVPFQPAAAVARRLAGKEPGREVSVESLRAANLVGDDQSDDQVGQIAEMITSAGQQAWKFEHGNRKMRRGARSQPARSFTIDFAPDRAPAISTAVLLGADNAAANALIPGLGTALADALAFVQNAVSSALRAAVELSDGVVRLVLEIGGQVKAWVLDSMAQVQAALSAILCRLAKAVGAVADAVRRLIEFVAALLDWGDIVVVNDLLRYVTLGTLRKLEQEVKGELREFVLGQIDKGVGDLRNRVDQLRGELQKVWNPSFSQLATGAMPMIEGKSALPAGADKTLALMKVQTTTVQGLVLKHLDKLPNPANMQVEWTFTDELRTGLEQLRTQLLGRHCDSRTGVDMAQDRRFKALGQLIDELNGLPPADLGARSLDWLFGLMVRVLDCVEIGAKEITNLVLDMVGQVTAWLRRVLLTPLTIPGLSTLFEAACGHQLTLLDALTLTLAAPATVLWKLTHGGQAPFKESPVPLMHQHRLFPAETMGDLQPPAQSAALGAARANLPQLTVDPVHLAFYAYLPNYHWNSAEYHSIDADALVYADYIEAATTVQTVAQFCTALGDILLIPPINALCDATEIGLLDAEAVTRWLKNLVKLVMLSHVALDLVVDTLTEVVAKYAPQSQGAKFLETRTLPPNLLGLPYAAKLVTLAGATVSVIGLFFVFDFSPPPVSNAVNIFSALFDSVLGLAYSIAVVAQLLEIILMAIAKGDVWGHLLVYLDQFGAGLDAMTSVCEPLVLVAVYSPEPLSKFGSALLLITEDAALPFLSGIFSLIAITAKEGTFRWREFADDDQADT</sequence>
<keyword evidence="1" id="KW-0812">Transmembrane</keyword>
<keyword evidence="1" id="KW-1133">Transmembrane helix</keyword>
<evidence type="ECO:0000256" key="1">
    <source>
        <dbReference type="SAM" id="Phobius"/>
    </source>
</evidence>
<dbReference type="RefSeq" id="WP_164452574.1">
    <property type="nucleotide sequence ID" value="NZ_JAAIJQ010000022.1"/>
</dbReference>
<keyword evidence="1" id="KW-0472">Membrane</keyword>
<comment type="caution">
    <text evidence="2">The sequence shown here is derived from an EMBL/GenBank/DDBJ whole genome shotgun (WGS) entry which is preliminary data.</text>
</comment>